<keyword evidence="2" id="KW-1185">Reference proteome</keyword>
<evidence type="ECO:0000313" key="2">
    <source>
        <dbReference type="Proteomes" id="UP001159405"/>
    </source>
</evidence>
<name>A0ABN8PYD9_9CNID</name>
<proteinExistence type="predicted"/>
<accession>A0ABN8PYD9</accession>
<organism evidence="1 2">
    <name type="scientific">Porites lobata</name>
    <dbReference type="NCBI Taxonomy" id="104759"/>
    <lineage>
        <taxon>Eukaryota</taxon>
        <taxon>Metazoa</taxon>
        <taxon>Cnidaria</taxon>
        <taxon>Anthozoa</taxon>
        <taxon>Hexacorallia</taxon>
        <taxon>Scleractinia</taxon>
        <taxon>Fungiina</taxon>
        <taxon>Poritidae</taxon>
        <taxon>Porites</taxon>
    </lineage>
</organism>
<protein>
    <submittedName>
        <fullName evidence="1">Uncharacterized protein</fullName>
    </submittedName>
</protein>
<reference evidence="1 2" key="1">
    <citation type="submission" date="2022-05" db="EMBL/GenBank/DDBJ databases">
        <authorList>
            <consortium name="Genoscope - CEA"/>
            <person name="William W."/>
        </authorList>
    </citation>
    <scope>NUCLEOTIDE SEQUENCE [LARGE SCALE GENOMIC DNA]</scope>
</reference>
<dbReference type="Proteomes" id="UP001159405">
    <property type="component" value="Unassembled WGS sequence"/>
</dbReference>
<feature type="non-terminal residue" evidence="1">
    <location>
        <position position="1"/>
    </location>
</feature>
<comment type="caution">
    <text evidence="1">The sequence shown here is derived from an EMBL/GenBank/DDBJ whole genome shotgun (WGS) entry which is preliminary data.</text>
</comment>
<sequence length="172" mass="19800">RVLAEEYREVKGLKESTRIESASLLEFLLNLIQICIDGRGDILENNGHEIKKIVDSLKNNQRNDQITVNQKVEAAIASNYETVMEYLDSNRDRDTLQAVLIKVTSVNLMTRLTSLQDKRNFQRARGLVGQNLKLFKDMKNKLMANSGLLSYAQRKKRNLLLQCMNLKRFVIS</sequence>
<dbReference type="EMBL" id="CALNXK010000096">
    <property type="protein sequence ID" value="CAH3153355.1"/>
    <property type="molecule type" value="Genomic_DNA"/>
</dbReference>
<gene>
    <name evidence="1" type="ORF">PLOB_00049544</name>
</gene>
<evidence type="ECO:0000313" key="1">
    <source>
        <dbReference type="EMBL" id="CAH3153355.1"/>
    </source>
</evidence>